<reference evidence="2 3" key="1">
    <citation type="journal article" date="2008" name="J. Bacteriol.">
        <title>Complete genome sequence of the soil actinomycete Kocuria rhizophila.</title>
        <authorList>
            <person name="Takarada H."/>
            <person name="Sekine M."/>
            <person name="Kosugi H."/>
            <person name="Matsuo Y."/>
            <person name="Fujisawa T."/>
            <person name="Omata S."/>
            <person name="Kishi E."/>
            <person name="Shimizu A."/>
            <person name="Tsukatani N."/>
            <person name="Tanikawa S."/>
            <person name="Fujita N."/>
            <person name="Harayama S."/>
        </authorList>
    </citation>
    <scope>NUCLEOTIDE SEQUENCE [LARGE SCALE GENOMIC DNA]</scope>
    <source>
        <strain evidence="3">ATCC 9341 / DSM 348 / NBRC 103217 / DC2201</strain>
    </source>
</reference>
<accession>B2GGE6</accession>
<organism evidence="2 3">
    <name type="scientific">Kocuria rhizophila (strain ATCC 9341 / DSM 348 / NBRC 103217 / DC2201)</name>
    <dbReference type="NCBI Taxonomy" id="378753"/>
    <lineage>
        <taxon>Bacteria</taxon>
        <taxon>Bacillati</taxon>
        <taxon>Actinomycetota</taxon>
        <taxon>Actinomycetes</taxon>
        <taxon>Micrococcales</taxon>
        <taxon>Micrococcaceae</taxon>
        <taxon>Kocuria</taxon>
    </lineage>
</organism>
<keyword evidence="1" id="KW-1133">Transmembrane helix</keyword>
<dbReference type="OrthoDB" id="4822551at2"/>
<feature type="transmembrane region" description="Helical" evidence="1">
    <location>
        <begin position="170"/>
        <end position="191"/>
    </location>
</feature>
<sequence length="224" mass="23255">MMGLAGGTLLSLPVLVPLLVWQYRHYGRLTVPRLLGALAVSLYAAGLFAYTLLPLPVPAELDCTAATVAWAMLVHVTGWKRPGHTAEVLVTVLLPGLLWIVVPALSGTRASAGQKTVWLAPALPDADDAARAASLPPRTVSAGQALARAASVGGVYVVGRTAEALLPATAAGLLSLLMGLWLLVAVVSVVATRNHRGLSCAVTGLELVDARTLAARQPRGRDAR</sequence>
<evidence type="ECO:0000313" key="2">
    <source>
        <dbReference type="EMBL" id="BAG29486.1"/>
    </source>
</evidence>
<dbReference type="Proteomes" id="UP000008838">
    <property type="component" value="Chromosome"/>
</dbReference>
<keyword evidence="3" id="KW-1185">Reference proteome</keyword>
<dbReference type="KEGG" id="krh:KRH_11390"/>
<feature type="transmembrane region" description="Helical" evidence="1">
    <location>
        <begin position="35"/>
        <end position="53"/>
    </location>
</feature>
<dbReference type="eggNOG" id="COG4767">
    <property type="taxonomic scope" value="Bacteria"/>
</dbReference>
<name>B2GGE6_KOCRD</name>
<proteinExistence type="predicted"/>
<feature type="transmembrane region" description="Helical" evidence="1">
    <location>
        <begin position="59"/>
        <end position="76"/>
    </location>
</feature>
<feature type="transmembrane region" description="Helical" evidence="1">
    <location>
        <begin position="6"/>
        <end position="23"/>
    </location>
</feature>
<feature type="transmembrane region" description="Helical" evidence="1">
    <location>
        <begin position="88"/>
        <end position="106"/>
    </location>
</feature>
<protein>
    <submittedName>
        <fullName evidence="2">Hypothetical membrane protein</fullName>
    </submittedName>
</protein>
<evidence type="ECO:0000313" key="3">
    <source>
        <dbReference type="Proteomes" id="UP000008838"/>
    </source>
</evidence>
<gene>
    <name evidence="2" type="ordered locus">KRH_11390</name>
</gene>
<dbReference type="STRING" id="378753.KRH_11390"/>
<dbReference type="EMBL" id="AP009152">
    <property type="protein sequence ID" value="BAG29486.1"/>
    <property type="molecule type" value="Genomic_DNA"/>
</dbReference>
<dbReference type="HOGENOM" id="CLU_1233708_0_0_11"/>
<dbReference type="AlphaFoldDB" id="B2GGE6"/>
<keyword evidence="1" id="KW-0472">Membrane</keyword>
<keyword evidence="1" id="KW-0812">Transmembrane</keyword>
<evidence type="ECO:0000256" key="1">
    <source>
        <dbReference type="SAM" id="Phobius"/>
    </source>
</evidence>